<evidence type="ECO:0000256" key="1">
    <source>
        <dbReference type="SAM" id="MobiDB-lite"/>
    </source>
</evidence>
<dbReference type="AlphaFoldDB" id="A0A4U0YXX1"/>
<accession>A0A4U0YXX1</accession>
<keyword evidence="2" id="KW-0732">Signal</keyword>
<gene>
    <name evidence="3" type="ORF">FAZ78_16505</name>
</gene>
<feature type="compositionally biased region" description="Low complexity" evidence="1">
    <location>
        <begin position="94"/>
        <end position="105"/>
    </location>
</feature>
<name>A0A4U0YXX1_9RHOB</name>
<reference evidence="3 4" key="1">
    <citation type="submission" date="2019-04" db="EMBL/GenBank/DDBJ databases">
        <title>Crypto-aerobic microbial life in anoxic (sulfidic) marine sediments.</title>
        <authorList>
            <person name="Bhattacharya S."/>
            <person name="Roy C."/>
            <person name="Mondal N."/>
            <person name="Sarkar J."/>
            <person name="Mandal S."/>
            <person name="Rameez M.J."/>
            <person name="Ghosh W."/>
        </authorList>
    </citation>
    <scope>NUCLEOTIDE SEQUENCE [LARGE SCALE GENOMIC DNA]</scope>
    <source>
        <strain evidence="3 4">SBBC</strain>
    </source>
</reference>
<feature type="compositionally biased region" description="Basic and acidic residues" evidence="1">
    <location>
        <begin position="34"/>
        <end position="60"/>
    </location>
</feature>
<organism evidence="3 4">
    <name type="scientific">Cereibacter changlensis</name>
    <dbReference type="NCBI Taxonomy" id="402884"/>
    <lineage>
        <taxon>Bacteria</taxon>
        <taxon>Pseudomonadati</taxon>
        <taxon>Pseudomonadota</taxon>
        <taxon>Alphaproteobacteria</taxon>
        <taxon>Rhodobacterales</taxon>
        <taxon>Paracoccaceae</taxon>
        <taxon>Cereibacter</taxon>
    </lineage>
</organism>
<proteinExistence type="predicted"/>
<feature type="compositionally biased region" description="Acidic residues" evidence="1">
    <location>
        <begin position="61"/>
        <end position="85"/>
    </location>
</feature>
<dbReference type="EMBL" id="SWAU01000178">
    <property type="protein sequence ID" value="TKA95506.1"/>
    <property type="molecule type" value="Genomic_DNA"/>
</dbReference>
<comment type="caution">
    <text evidence="3">The sequence shown here is derived from an EMBL/GenBank/DDBJ whole genome shotgun (WGS) entry which is preliminary data.</text>
</comment>
<evidence type="ECO:0000313" key="4">
    <source>
        <dbReference type="Proteomes" id="UP000306340"/>
    </source>
</evidence>
<evidence type="ECO:0000313" key="3">
    <source>
        <dbReference type="EMBL" id="TKA95506.1"/>
    </source>
</evidence>
<dbReference type="RefSeq" id="WP_136793555.1">
    <property type="nucleotide sequence ID" value="NZ_SWAU01000178.1"/>
</dbReference>
<dbReference type="Proteomes" id="UP000306340">
    <property type="component" value="Unassembled WGS sequence"/>
</dbReference>
<feature type="region of interest" description="Disordered" evidence="1">
    <location>
        <begin position="31"/>
        <end position="121"/>
    </location>
</feature>
<sequence length="233" mass="25361">MTRRKTLLALTILAVLLPPLLPGPLAPEAAAWAKDGRDGGSDRDGDSSGSGRDGRDSDRDDRDDDGDDQDDDRDDRDDDDRDEGDSGGKGSGSSSGDRAPGRASAGPGGVSEREPFGDPGVHVFLSDGGQEVLRDGSYLRLDRAGQVTERRAATPRDRRRLTTLSRSFRAEGQRPETGLAMVDQRRVELRDAQGWVEILDAERYELIDPNGNIVTRRRATARDLARVRQQLGL</sequence>
<feature type="signal peptide" evidence="2">
    <location>
        <begin position="1"/>
        <end position="22"/>
    </location>
</feature>
<protein>
    <submittedName>
        <fullName evidence="3">Uncharacterized protein</fullName>
    </submittedName>
</protein>
<feature type="chain" id="PRO_5020241991" evidence="2">
    <location>
        <begin position="23"/>
        <end position="233"/>
    </location>
</feature>
<evidence type="ECO:0000256" key="2">
    <source>
        <dbReference type="SAM" id="SignalP"/>
    </source>
</evidence>